<dbReference type="RefSeq" id="WP_085473152.1">
    <property type="nucleotide sequence ID" value="NZ_CP038029.1"/>
</dbReference>
<proteinExistence type="predicted"/>
<dbReference type="EMBL" id="FXAU01000004">
    <property type="protein sequence ID" value="SMG34560.1"/>
    <property type="molecule type" value="Genomic_DNA"/>
</dbReference>
<dbReference type="Gene3D" id="1.25.40.390">
    <property type="match status" value="1"/>
</dbReference>
<evidence type="ECO:0000313" key="2">
    <source>
        <dbReference type="Proteomes" id="UP000192980"/>
    </source>
</evidence>
<dbReference type="InterPro" id="IPR041662">
    <property type="entry name" value="SusD-like_2"/>
</dbReference>
<dbReference type="Proteomes" id="UP000192980">
    <property type="component" value="Unassembled WGS sequence"/>
</dbReference>
<dbReference type="PROSITE" id="PS51257">
    <property type="entry name" value="PROKAR_LIPOPROTEIN"/>
    <property type="match status" value="1"/>
</dbReference>
<evidence type="ECO:0000313" key="1">
    <source>
        <dbReference type="EMBL" id="SMG34560.1"/>
    </source>
</evidence>
<accession>A0A1X7K330</accession>
<dbReference type="OrthoDB" id="9766256at2"/>
<protein>
    <submittedName>
        <fullName evidence="1">Starch-binding associating with outer membrane</fullName>
    </submittedName>
</protein>
<dbReference type="SUPFAM" id="SSF48452">
    <property type="entry name" value="TPR-like"/>
    <property type="match status" value="1"/>
</dbReference>
<gene>
    <name evidence="1" type="ORF">SAMN05660862_2409</name>
</gene>
<reference evidence="1 2" key="1">
    <citation type="submission" date="2017-04" db="EMBL/GenBank/DDBJ databases">
        <authorList>
            <person name="Afonso C.L."/>
            <person name="Miller P.J."/>
            <person name="Scott M.A."/>
            <person name="Spackman E."/>
            <person name="Goraichik I."/>
            <person name="Dimitrov K.M."/>
            <person name="Suarez D.L."/>
            <person name="Swayne D.E."/>
        </authorList>
    </citation>
    <scope>NUCLEOTIDE SEQUENCE [LARGE SCALE GENOMIC DNA]</scope>
    <source>
        <strain evidence="1 2">DSM 22418</strain>
    </source>
</reference>
<dbReference type="Pfam" id="PF12771">
    <property type="entry name" value="SusD-like_2"/>
    <property type="match status" value="1"/>
</dbReference>
<sequence>MNLKYLLYTALLSLIGLQSCDKGFEELNTDPTKTTEAYPQQFLANALINTISNNMSRNRSFNNELMQVTVSLGDSDGKVFRYDFRRSWSDHTWNGHFSQLSNYKDMYAKALNEINFSRSYQAISLIMQAYSYGVLTDTYGDVPFTESNLGRDSLILEPKFDRQQDVYMGMFKMLDSANTLLRTGATAIEGTADPLFAGDLTKWRKLGNSLFLRHLLRASHKEEVKAYVIPKIQEILQTNTSVYPIMTSNDDSAILKWTGLGAYVSPYAGTRVQDFRATAICSFFIDYLRDTNDPRINIPLYGKNGTNRWGIATYGGDFVGVPSGYAAVSEDYSKMSYFFSSDQNSGTGNTLQTDPMTGILMNFSEVQFIKAEAALRGWITNGTAESFFYSGAENDIKLWTPTWADNIKDHLMASDREWKTDGSFEEQLEQIHLLKYFALFLVDMQQWYEYRRTGYPVLPKGAGLKNNGEMPARMQYPLYVQSSNPTNYKLAVQQQGADEINTKVWWQKP</sequence>
<name>A0A1X7K330_9SPHI</name>
<dbReference type="STRING" id="561061.SAMN05660862_2409"/>
<dbReference type="AlphaFoldDB" id="A0A1X7K330"/>
<organism evidence="1 2">
    <name type="scientific">Sphingobacterium psychroaquaticum</name>
    <dbReference type="NCBI Taxonomy" id="561061"/>
    <lineage>
        <taxon>Bacteria</taxon>
        <taxon>Pseudomonadati</taxon>
        <taxon>Bacteroidota</taxon>
        <taxon>Sphingobacteriia</taxon>
        <taxon>Sphingobacteriales</taxon>
        <taxon>Sphingobacteriaceae</taxon>
        <taxon>Sphingobacterium</taxon>
    </lineage>
</organism>
<keyword evidence="2" id="KW-1185">Reference proteome</keyword>
<dbReference type="InterPro" id="IPR011990">
    <property type="entry name" value="TPR-like_helical_dom_sf"/>
</dbReference>